<evidence type="ECO:0000313" key="1">
    <source>
        <dbReference type="EMBL" id="STQ33011.1"/>
    </source>
</evidence>
<accession>A0A377MPY6</accession>
<dbReference type="EMBL" id="UGIF01000004">
    <property type="protein sequence ID" value="STQ33011.1"/>
    <property type="molecule type" value="Genomic_DNA"/>
</dbReference>
<dbReference type="Proteomes" id="UP000254070">
    <property type="component" value="Unassembled WGS sequence"/>
</dbReference>
<name>A0A377MPY6_9ENTE</name>
<sequence length="45" mass="5227">MSENLKTIKEIADEIGVSKQQVPLLADLIHVQYIQQKHRNFSYLS</sequence>
<reference evidence="1 2" key="1">
    <citation type="submission" date="2018-06" db="EMBL/GenBank/DDBJ databases">
        <authorList>
            <consortium name="Pathogen Informatics"/>
            <person name="Doyle S."/>
        </authorList>
    </citation>
    <scope>NUCLEOTIDE SEQUENCE [LARGE SCALE GENOMIC DNA]</scope>
    <source>
        <strain evidence="1 2">NCTC8129</strain>
    </source>
</reference>
<protein>
    <submittedName>
        <fullName evidence="1">Uncharacterized protein</fullName>
    </submittedName>
</protein>
<evidence type="ECO:0000313" key="2">
    <source>
        <dbReference type="Proteomes" id="UP000254070"/>
    </source>
</evidence>
<dbReference type="AlphaFoldDB" id="A0A377MPY6"/>
<proteinExistence type="predicted"/>
<gene>
    <name evidence="1" type="ORF">NCTC8129_03221</name>
</gene>
<organism evidence="1 2">
    <name type="scientific">Enterococcus durans</name>
    <dbReference type="NCBI Taxonomy" id="53345"/>
    <lineage>
        <taxon>Bacteria</taxon>
        <taxon>Bacillati</taxon>
        <taxon>Bacillota</taxon>
        <taxon>Bacilli</taxon>
        <taxon>Lactobacillales</taxon>
        <taxon>Enterococcaceae</taxon>
        <taxon>Enterococcus</taxon>
    </lineage>
</organism>